<evidence type="ECO:0000256" key="9">
    <source>
        <dbReference type="ARBA" id="ARBA00022960"/>
    </source>
</evidence>
<evidence type="ECO:0000256" key="7">
    <source>
        <dbReference type="ARBA" id="ARBA00022729"/>
    </source>
</evidence>
<evidence type="ECO:0000256" key="8">
    <source>
        <dbReference type="ARBA" id="ARBA00022801"/>
    </source>
</evidence>
<keyword evidence="6" id="KW-0645">Protease</keyword>
<dbReference type="UniPathway" id="UPA00219"/>
<comment type="similarity">
    <text evidence="3">Belongs to the peptidase S11 family.</text>
</comment>
<dbReference type="GO" id="GO:0071555">
    <property type="term" value="P:cell wall organization"/>
    <property type="evidence" value="ECO:0007669"/>
    <property type="project" value="UniProtKB-KW"/>
</dbReference>
<reference evidence="14" key="1">
    <citation type="journal article" date="2015" name="Proc. Natl. Acad. Sci. U.S.A.">
        <title>Networks of energetic and metabolic interactions define dynamics in microbial communities.</title>
        <authorList>
            <person name="Embree M."/>
            <person name="Liu J.K."/>
            <person name="Al-Bassam M.M."/>
            <person name="Zengler K."/>
        </authorList>
    </citation>
    <scope>NUCLEOTIDE SEQUENCE</scope>
</reference>
<keyword evidence="11" id="KW-0961">Cell wall biogenesis/degradation</keyword>
<gene>
    <name evidence="14" type="ORF">ASZ90_017908</name>
</gene>
<dbReference type="InterPro" id="IPR015956">
    <property type="entry name" value="Peniciliin-bd_prot_C_sf"/>
</dbReference>
<dbReference type="GO" id="GO:0006508">
    <property type="term" value="P:proteolysis"/>
    <property type="evidence" value="ECO:0007669"/>
    <property type="project" value="UniProtKB-KW"/>
</dbReference>
<keyword evidence="7" id="KW-0732">Signal</keyword>
<dbReference type="SMART" id="SM00936">
    <property type="entry name" value="PBP5_C"/>
    <property type="match status" value="1"/>
</dbReference>
<sequence length="381" mass="42108">MPGKKRTALVLVLVFCLCILLPSTVQADVVDVSAEAYVLMDADSGKVLLAQNEQKKLAPASMTKIMTLMLALEDLEDGKVGLKDKVVTSENAWKMGGSQVYLEPGEEMTFEDMLIAIAVGSANDACVAVAEHLEGTHQNFVQRMNQKAKNIGLKNTNFINAYGLSAEGHYTTAGDMAVIARYALEVPKMLEYTSIKEYNLRQGEFKLFNTNKLLWWYEGADGFKTGWTDEAKYCLTSTVKRDNLRLISVVMACPVQHGHFRDSMQLFNYGFARYSFKTFFAQGSACGAVKVGKGIENSVEVVAGENAGVICLKGEEGKISYKKSLTQYTDAPVVAGQKLGELMIYRDNELVKKVNLNAARDVQRGGLLREFLKMFAETYLL</sequence>
<evidence type="ECO:0000256" key="5">
    <source>
        <dbReference type="ARBA" id="ARBA00022645"/>
    </source>
</evidence>
<dbReference type="Gene3D" id="2.60.410.10">
    <property type="entry name" value="D-Ala-D-Ala carboxypeptidase, C-terminal domain"/>
    <property type="match status" value="1"/>
</dbReference>
<dbReference type="EMBL" id="LNQE01001842">
    <property type="protein sequence ID" value="KUG04769.1"/>
    <property type="molecule type" value="Genomic_DNA"/>
</dbReference>
<dbReference type="SUPFAM" id="SSF56601">
    <property type="entry name" value="beta-lactamase/transpeptidase-like"/>
    <property type="match status" value="1"/>
</dbReference>
<dbReference type="SUPFAM" id="SSF69189">
    <property type="entry name" value="Penicillin-binding protein associated domain"/>
    <property type="match status" value="1"/>
</dbReference>
<organism evidence="14">
    <name type="scientific">hydrocarbon metagenome</name>
    <dbReference type="NCBI Taxonomy" id="938273"/>
    <lineage>
        <taxon>unclassified sequences</taxon>
        <taxon>metagenomes</taxon>
        <taxon>ecological metagenomes</taxon>
    </lineage>
</organism>
<feature type="domain" description="Peptidase S11 D-Ala-D-Ala carboxypeptidase A C-terminal" evidence="13">
    <location>
        <begin position="274"/>
        <end position="364"/>
    </location>
</feature>
<dbReference type="InterPro" id="IPR001967">
    <property type="entry name" value="Peptidase_S11_N"/>
</dbReference>
<dbReference type="InterPro" id="IPR012907">
    <property type="entry name" value="Peptidase_S11_C"/>
</dbReference>
<comment type="catalytic activity">
    <reaction evidence="12">
        <text>Preferential cleavage: (Ac)2-L-Lys-D-Ala-|-D-Ala. Also transpeptidation of peptidyl-alanyl moieties that are N-acyl substituents of D-alanine.</text>
        <dbReference type="EC" id="3.4.16.4"/>
    </reaction>
</comment>
<evidence type="ECO:0000256" key="10">
    <source>
        <dbReference type="ARBA" id="ARBA00022984"/>
    </source>
</evidence>
<protein>
    <recommendedName>
        <fullName evidence="4">serine-type D-Ala-D-Ala carboxypeptidase</fullName>
        <ecNumber evidence="4">3.4.16.4</ecNumber>
    </recommendedName>
</protein>
<evidence type="ECO:0000256" key="12">
    <source>
        <dbReference type="ARBA" id="ARBA00034000"/>
    </source>
</evidence>
<comment type="function">
    <text evidence="1">Removes C-terminal D-alanyl residues from sugar-peptide cell wall precursors.</text>
</comment>
<accession>A0A0W8E8R3</accession>
<dbReference type="GO" id="GO:0008360">
    <property type="term" value="P:regulation of cell shape"/>
    <property type="evidence" value="ECO:0007669"/>
    <property type="project" value="UniProtKB-KW"/>
</dbReference>
<dbReference type="GO" id="GO:0009252">
    <property type="term" value="P:peptidoglycan biosynthetic process"/>
    <property type="evidence" value="ECO:0007669"/>
    <property type="project" value="UniProtKB-UniPathway"/>
</dbReference>
<keyword evidence="10" id="KW-0573">Peptidoglycan synthesis</keyword>
<evidence type="ECO:0000313" key="14">
    <source>
        <dbReference type="EMBL" id="KUG04769.1"/>
    </source>
</evidence>
<dbReference type="Pfam" id="PF00768">
    <property type="entry name" value="Peptidase_S11"/>
    <property type="match status" value="1"/>
</dbReference>
<evidence type="ECO:0000256" key="2">
    <source>
        <dbReference type="ARBA" id="ARBA00004752"/>
    </source>
</evidence>
<keyword evidence="5 14" id="KW-0121">Carboxypeptidase</keyword>
<evidence type="ECO:0000259" key="13">
    <source>
        <dbReference type="SMART" id="SM00936"/>
    </source>
</evidence>
<dbReference type="InterPro" id="IPR018044">
    <property type="entry name" value="Peptidase_S11"/>
</dbReference>
<comment type="pathway">
    <text evidence="2">Cell wall biogenesis; peptidoglycan biosynthesis.</text>
</comment>
<dbReference type="Pfam" id="PF07943">
    <property type="entry name" value="PBP5_C"/>
    <property type="match status" value="1"/>
</dbReference>
<evidence type="ECO:0000256" key="1">
    <source>
        <dbReference type="ARBA" id="ARBA00003217"/>
    </source>
</evidence>
<name>A0A0W8E8R3_9ZZZZ</name>
<dbReference type="Gene3D" id="3.40.710.10">
    <property type="entry name" value="DD-peptidase/beta-lactamase superfamily"/>
    <property type="match status" value="1"/>
</dbReference>
<keyword evidence="9" id="KW-0133">Cell shape</keyword>
<comment type="caution">
    <text evidence="14">The sequence shown here is derived from an EMBL/GenBank/DDBJ whole genome shotgun (WGS) entry which is preliminary data.</text>
</comment>
<dbReference type="EC" id="3.4.16.4" evidence="4"/>
<evidence type="ECO:0000256" key="4">
    <source>
        <dbReference type="ARBA" id="ARBA00012448"/>
    </source>
</evidence>
<dbReference type="PRINTS" id="PR00725">
    <property type="entry name" value="DADACBPTASE1"/>
</dbReference>
<dbReference type="GO" id="GO:0009002">
    <property type="term" value="F:serine-type D-Ala-D-Ala carboxypeptidase activity"/>
    <property type="evidence" value="ECO:0007669"/>
    <property type="project" value="UniProtKB-EC"/>
</dbReference>
<keyword evidence="8 14" id="KW-0378">Hydrolase</keyword>
<dbReference type="PANTHER" id="PTHR21581:SF6">
    <property type="entry name" value="TRAFFICKING PROTEIN PARTICLE COMPLEX SUBUNIT 12"/>
    <property type="match status" value="1"/>
</dbReference>
<evidence type="ECO:0000256" key="3">
    <source>
        <dbReference type="ARBA" id="ARBA00007164"/>
    </source>
</evidence>
<dbReference type="PANTHER" id="PTHR21581">
    <property type="entry name" value="D-ALANYL-D-ALANINE CARBOXYPEPTIDASE"/>
    <property type="match status" value="1"/>
</dbReference>
<dbReference type="InterPro" id="IPR012338">
    <property type="entry name" value="Beta-lactam/transpept-like"/>
</dbReference>
<evidence type="ECO:0000256" key="6">
    <source>
        <dbReference type="ARBA" id="ARBA00022670"/>
    </source>
</evidence>
<evidence type="ECO:0000256" key="11">
    <source>
        <dbReference type="ARBA" id="ARBA00023316"/>
    </source>
</evidence>
<proteinExistence type="inferred from homology"/>
<dbReference type="AlphaFoldDB" id="A0A0W8E8R3"/>
<dbReference type="InterPro" id="IPR037167">
    <property type="entry name" value="Peptidase_S11_C_sf"/>
</dbReference>